<organism evidence="1 2">
    <name type="scientific">Rhizobium mayense</name>
    <dbReference type="NCBI Taxonomy" id="1312184"/>
    <lineage>
        <taxon>Bacteria</taxon>
        <taxon>Pseudomonadati</taxon>
        <taxon>Pseudomonadota</taxon>
        <taxon>Alphaproteobacteria</taxon>
        <taxon>Hyphomicrobiales</taxon>
        <taxon>Rhizobiaceae</taxon>
        <taxon>Rhizobium/Agrobacterium group</taxon>
        <taxon>Rhizobium</taxon>
    </lineage>
</organism>
<sequence>MRFDLRADTELLRVQVRTEIDYQVGCARALFVTLSRGQEAVYSIKRQEALLIAADRQQGVNVPEDETPHVTAEAADDGVSRFEKAVEILTRDRHWANGSAMIESLRRRAKAALATATTPSEIRAAAVIDWQNVEDYARTL</sequence>
<dbReference type="Proteomes" id="UP001172645">
    <property type="component" value="Unassembled WGS sequence"/>
</dbReference>
<evidence type="ECO:0000313" key="2">
    <source>
        <dbReference type="Proteomes" id="UP001172645"/>
    </source>
</evidence>
<name>A0ABT7JNI7_9HYPH</name>
<evidence type="ECO:0000313" key="1">
    <source>
        <dbReference type="EMBL" id="MDL2397472.1"/>
    </source>
</evidence>
<proteinExistence type="predicted"/>
<accession>A0ABT7JNI7</accession>
<comment type="caution">
    <text evidence="1">The sequence shown here is derived from an EMBL/GenBank/DDBJ whole genome shotgun (WGS) entry which is preliminary data.</text>
</comment>
<protein>
    <submittedName>
        <fullName evidence="1">Uncharacterized protein</fullName>
    </submittedName>
</protein>
<gene>
    <name evidence="1" type="ORF">PY649_01070</name>
</gene>
<keyword evidence="2" id="KW-1185">Reference proteome</keyword>
<reference evidence="1" key="1">
    <citation type="submission" date="2023-06" db="EMBL/GenBank/DDBJ databases">
        <title>Phylogenetic Diversity of Rhizobium strains.</title>
        <authorList>
            <person name="Moura F.T."/>
            <person name="Helene L.C.F."/>
            <person name="Hungria M."/>
        </authorList>
    </citation>
    <scope>NUCLEOTIDE SEQUENCE</scope>
    <source>
        <strain evidence="1">CCGE526</strain>
    </source>
</reference>
<dbReference type="RefSeq" id="WP_285866230.1">
    <property type="nucleotide sequence ID" value="NZ_JARFYM010000001.1"/>
</dbReference>
<dbReference type="EMBL" id="JARFYM010000001">
    <property type="protein sequence ID" value="MDL2397472.1"/>
    <property type="molecule type" value="Genomic_DNA"/>
</dbReference>